<protein>
    <submittedName>
        <fullName evidence="2">DUF1758 domain-containing protein</fullName>
    </submittedName>
</protein>
<comment type="caution">
    <text evidence="2">The sequence shown here is derived from an EMBL/GenBank/DDBJ whole genome shotgun (WGS) entry which is preliminary data.</text>
</comment>
<proteinExistence type="predicted"/>
<evidence type="ECO:0000256" key="1">
    <source>
        <dbReference type="SAM" id="MobiDB-lite"/>
    </source>
</evidence>
<evidence type="ECO:0000313" key="3">
    <source>
        <dbReference type="Proteomes" id="UP000887159"/>
    </source>
</evidence>
<accession>A0A8X6SQ33</accession>
<dbReference type="AlphaFoldDB" id="A0A8X6SQ33"/>
<dbReference type="PANTHER" id="PTHR47331">
    <property type="entry name" value="PHD-TYPE DOMAIN-CONTAINING PROTEIN"/>
    <property type="match status" value="1"/>
</dbReference>
<reference evidence="2" key="1">
    <citation type="submission" date="2020-08" db="EMBL/GenBank/DDBJ databases">
        <title>Multicomponent nature underlies the extraordinary mechanical properties of spider dragline silk.</title>
        <authorList>
            <person name="Kono N."/>
            <person name="Nakamura H."/>
            <person name="Mori M."/>
            <person name="Yoshida Y."/>
            <person name="Ohtoshi R."/>
            <person name="Malay A.D."/>
            <person name="Moran D.A.P."/>
            <person name="Tomita M."/>
            <person name="Numata K."/>
            <person name="Arakawa K."/>
        </authorList>
    </citation>
    <scope>NUCLEOTIDE SEQUENCE</scope>
</reference>
<dbReference type="EMBL" id="BMAU01021301">
    <property type="protein sequence ID" value="GFY10938.1"/>
    <property type="molecule type" value="Genomic_DNA"/>
</dbReference>
<dbReference type="PANTHER" id="PTHR47331:SF1">
    <property type="entry name" value="GAG-LIKE PROTEIN"/>
    <property type="match status" value="1"/>
</dbReference>
<sequence>MHCDEIKQSKQVKPESKEVTENTTLSNSSCARDVFLQTLIVHIKENNLKHFIRVIIDTGSQQSYITKYLAGKMKLKGLGEEIVNHGLFGGTERAKTHQRYLINLANVDGNYNCRDAIIDDRSCLYEKNSDEIHLLIGVDYAGKLLTGKMKHLSGGLVAVHTLLGWTVMGKSDVKGTSSNNSMLVLSLHVNDAKITDLWNLDTLSIKNCNENRSKTETRELALNYFRETLDQDSTGRYKVNLPWLEGHPPLLNNKELAQKRLKNTVKSLKIANRLNEYQEVFNQWEREGIIEPIHGENDIPENLDVHYLPHRAVFKDNSTTKVRPVFDGSAKMRNFVSINECIEKGPNLIEMIPAILNRFRWGKIGVIADIKQAFLQIALKESDRDFFEVHVVEGWRSPKDSHL</sequence>
<gene>
    <name evidence="2" type="primary">AVEN_97169_1</name>
    <name evidence="2" type="ORF">TNCV_1124601</name>
</gene>
<dbReference type="SUPFAM" id="SSF56672">
    <property type="entry name" value="DNA/RNA polymerases"/>
    <property type="match status" value="1"/>
</dbReference>
<dbReference type="GO" id="GO:0071897">
    <property type="term" value="P:DNA biosynthetic process"/>
    <property type="evidence" value="ECO:0007669"/>
    <property type="project" value="UniProtKB-ARBA"/>
</dbReference>
<dbReference type="Proteomes" id="UP000887159">
    <property type="component" value="Unassembled WGS sequence"/>
</dbReference>
<keyword evidence="3" id="KW-1185">Reference proteome</keyword>
<organism evidence="2 3">
    <name type="scientific">Trichonephila clavipes</name>
    <name type="common">Golden silk orbweaver</name>
    <name type="synonym">Nephila clavipes</name>
    <dbReference type="NCBI Taxonomy" id="2585209"/>
    <lineage>
        <taxon>Eukaryota</taxon>
        <taxon>Metazoa</taxon>
        <taxon>Ecdysozoa</taxon>
        <taxon>Arthropoda</taxon>
        <taxon>Chelicerata</taxon>
        <taxon>Arachnida</taxon>
        <taxon>Araneae</taxon>
        <taxon>Araneomorphae</taxon>
        <taxon>Entelegynae</taxon>
        <taxon>Araneoidea</taxon>
        <taxon>Nephilidae</taxon>
        <taxon>Trichonephila</taxon>
    </lineage>
</organism>
<feature type="region of interest" description="Disordered" evidence="1">
    <location>
        <begin position="1"/>
        <end position="20"/>
    </location>
</feature>
<dbReference type="InterPro" id="IPR043502">
    <property type="entry name" value="DNA/RNA_pol_sf"/>
</dbReference>
<evidence type="ECO:0000313" key="2">
    <source>
        <dbReference type="EMBL" id="GFY10938.1"/>
    </source>
</evidence>
<name>A0A8X6SQ33_TRICX</name>